<dbReference type="OrthoDB" id="37761at10239"/>
<dbReference type="RefSeq" id="YP_007674471.1">
    <property type="nucleotide sequence ID" value="NC_020851.1"/>
</dbReference>
<evidence type="ECO:0000313" key="1">
    <source>
        <dbReference type="EMBL" id="AGH31619.1"/>
    </source>
</evidence>
<evidence type="ECO:0000313" key="2">
    <source>
        <dbReference type="Proteomes" id="UP000201252"/>
    </source>
</evidence>
<gene>
    <name evidence="1" type="ORF">SWZG_00108</name>
</gene>
<dbReference type="EMBL" id="HQ633071">
    <property type="protein sequence ID" value="AGH31619.1"/>
    <property type="molecule type" value="Genomic_DNA"/>
</dbReference>
<dbReference type="KEGG" id="vg:15011019"/>
<organism evidence="1 2">
    <name type="scientific">Synechococcus phage S-SKS1</name>
    <dbReference type="NCBI Taxonomy" id="754042"/>
    <lineage>
        <taxon>Viruses</taxon>
        <taxon>Duplodnaviria</taxon>
        <taxon>Heunggongvirae</taxon>
        <taxon>Uroviricota</taxon>
        <taxon>Caudoviricetes</taxon>
        <taxon>Llyrvirus</taxon>
        <taxon>Llyrvirus SSKS1</taxon>
    </lineage>
</organism>
<proteinExistence type="predicted"/>
<name>M4QTC5_9CAUD</name>
<accession>M4QTC5</accession>
<dbReference type="GeneID" id="15011019"/>
<keyword evidence="2" id="KW-1185">Reference proteome</keyword>
<protein>
    <recommendedName>
        <fullName evidence="3">ParB/Sulfiredoxin domain-containing protein</fullName>
    </recommendedName>
</protein>
<reference evidence="1 2" key="1">
    <citation type="submission" date="2010-10" db="EMBL/GenBank/DDBJ databases">
        <title>The Genome Sequence of Synechococcus phage S-SKS1.</title>
        <authorList>
            <consortium name="The Broad Institute Genome Sequencing Platform"/>
            <person name="Henn M.R."/>
            <person name="Clokie M."/>
            <person name="Levin J."/>
            <person name="Malboeuf C."/>
            <person name="Casali M."/>
            <person name="Russ C."/>
            <person name="Lennon N."/>
            <person name="Chapman S.B."/>
            <person name="Erlich R."/>
            <person name="Young S.K."/>
            <person name="Yandava C."/>
            <person name="Zeng Q."/>
            <person name="Alvarado L."/>
            <person name="Anderson S."/>
            <person name="Berlin A."/>
            <person name="Chen Z."/>
            <person name="Freedman E."/>
            <person name="Gellesch M."/>
            <person name="Goldberg J."/>
            <person name="Green L."/>
            <person name="Griggs A."/>
            <person name="Gujja S."/>
            <person name="Heilman E.R."/>
            <person name="Heiman D."/>
            <person name="Hollinger A."/>
            <person name="Howarth C."/>
            <person name="Larson L."/>
            <person name="Mehta T."/>
            <person name="Pearson M."/>
            <person name="Roberts A."/>
            <person name="Ryan E."/>
            <person name="Saif S."/>
            <person name="Shea T."/>
            <person name="Shenoy N."/>
            <person name="Sisk P."/>
            <person name="Stolte C."/>
            <person name="Sykes S."/>
            <person name="White J."/>
            <person name="Haas B."/>
            <person name="Nusbaum C."/>
            <person name="Birren B."/>
        </authorList>
    </citation>
    <scope>NUCLEOTIDE SEQUENCE [LARGE SCALE GENOMIC DNA]</scope>
</reference>
<evidence type="ECO:0008006" key="3">
    <source>
        <dbReference type="Google" id="ProtNLM"/>
    </source>
</evidence>
<dbReference type="Proteomes" id="UP000201252">
    <property type="component" value="Segment"/>
</dbReference>
<sequence length="161" mass="19036">MQWYQGHAHLAKFNKKEGNWEFPRSDGKIGFAYVILIKDIFHLLIDSRLKMIDLCDIAWKGKHLFPHYTGDNCYCCEGVSDPKNKKADPSYPGIILENAPNPYDNKYRMIDGRHRIMKLLHSGVTSSQYYVLDYDEIKKFILLRTYSDQENKFIYEKFEVK</sequence>